<dbReference type="InterPro" id="IPR015424">
    <property type="entry name" value="PyrdxlP-dep_Trfase"/>
</dbReference>
<dbReference type="InterPro" id="IPR002129">
    <property type="entry name" value="PyrdxlP-dep_de-COase"/>
</dbReference>
<proteinExistence type="inferred from homology"/>
<dbReference type="PANTHER" id="PTHR45677">
    <property type="entry name" value="GLUTAMATE DECARBOXYLASE-RELATED"/>
    <property type="match status" value="1"/>
</dbReference>
<comment type="similarity">
    <text evidence="2 7">Belongs to the group II decarboxylase family.</text>
</comment>
<name>A0A6B2L8I5_9EUKA</name>
<dbReference type="GO" id="GO:0019752">
    <property type="term" value="P:carboxylic acid metabolic process"/>
    <property type="evidence" value="ECO:0007669"/>
    <property type="project" value="InterPro"/>
</dbReference>
<keyword evidence="4 6" id="KW-0663">Pyridoxal phosphate</keyword>
<evidence type="ECO:0000256" key="7">
    <source>
        <dbReference type="RuleBase" id="RU000382"/>
    </source>
</evidence>
<dbReference type="GO" id="GO:0005737">
    <property type="term" value="C:cytoplasm"/>
    <property type="evidence" value="ECO:0007669"/>
    <property type="project" value="TreeGrafter"/>
</dbReference>
<evidence type="ECO:0000256" key="3">
    <source>
        <dbReference type="ARBA" id="ARBA00022793"/>
    </source>
</evidence>
<comment type="cofactor">
    <cofactor evidence="1 6 7">
        <name>pyridoxal 5'-phosphate</name>
        <dbReference type="ChEBI" id="CHEBI:597326"/>
    </cofactor>
</comment>
<protein>
    <recommendedName>
        <fullName evidence="9">Glutamate decarboxylase</fullName>
    </recommendedName>
</protein>
<feature type="modified residue" description="N6-(pyridoxal phosphate)lysine" evidence="6">
    <location>
        <position position="122"/>
    </location>
</feature>
<evidence type="ECO:0000313" key="8">
    <source>
        <dbReference type="EMBL" id="NDV33147.1"/>
    </source>
</evidence>
<dbReference type="SUPFAM" id="SSF53383">
    <property type="entry name" value="PLP-dependent transferases"/>
    <property type="match status" value="1"/>
</dbReference>
<evidence type="ECO:0000256" key="6">
    <source>
        <dbReference type="PIRSR" id="PIRSR602129-50"/>
    </source>
</evidence>
<keyword evidence="3" id="KW-0210">Decarboxylase</keyword>
<reference evidence="8" key="1">
    <citation type="journal article" date="2020" name="J. Eukaryot. Microbiol.">
        <title>De novo Sequencing, Assembly and Annotation of the Transcriptome for the Free-Living Testate Amoeba Arcella intermedia.</title>
        <authorList>
            <person name="Ribeiro G.M."/>
            <person name="Porfirio-Sousa A.L."/>
            <person name="Maurer-Alcala X.X."/>
            <person name="Katz L.A."/>
            <person name="Lahr D.J.G."/>
        </authorList>
    </citation>
    <scope>NUCLEOTIDE SEQUENCE</scope>
</reference>
<dbReference type="PANTHER" id="PTHR45677:SF8">
    <property type="entry name" value="CYSTEINE SULFINIC ACID DECARBOXYLASE"/>
    <property type="match status" value="1"/>
</dbReference>
<evidence type="ECO:0000256" key="1">
    <source>
        <dbReference type="ARBA" id="ARBA00001933"/>
    </source>
</evidence>
<evidence type="ECO:0000256" key="2">
    <source>
        <dbReference type="ARBA" id="ARBA00009533"/>
    </source>
</evidence>
<dbReference type="Gene3D" id="3.40.640.10">
    <property type="entry name" value="Type I PLP-dependent aspartate aminotransferase-like (Major domain)"/>
    <property type="match status" value="1"/>
</dbReference>
<dbReference type="Pfam" id="PF00282">
    <property type="entry name" value="Pyridoxal_deC"/>
    <property type="match status" value="1"/>
</dbReference>
<organism evidence="8">
    <name type="scientific">Arcella intermedia</name>
    <dbReference type="NCBI Taxonomy" id="1963864"/>
    <lineage>
        <taxon>Eukaryota</taxon>
        <taxon>Amoebozoa</taxon>
        <taxon>Tubulinea</taxon>
        <taxon>Elardia</taxon>
        <taxon>Arcellinida</taxon>
        <taxon>Sphaerothecina</taxon>
        <taxon>Arcellidae</taxon>
        <taxon>Arcella</taxon>
    </lineage>
</organism>
<evidence type="ECO:0000256" key="4">
    <source>
        <dbReference type="ARBA" id="ARBA00022898"/>
    </source>
</evidence>
<dbReference type="InterPro" id="IPR015422">
    <property type="entry name" value="PyrdxlP-dep_Trfase_small"/>
</dbReference>
<accession>A0A6B2L8I5</accession>
<dbReference type="Gene3D" id="3.90.1150.10">
    <property type="entry name" value="Aspartate Aminotransferase, domain 1"/>
    <property type="match status" value="1"/>
</dbReference>
<dbReference type="EMBL" id="GIBP01004178">
    <property type="protein sequence ID" value="NDV33147.1"/>
    <property type="molecule type" value="Transcribed_RNA"/>
</dbReference>
<dbReference type="GO" id="GO:0016831">
    <property type="term" value="F:carboxy-lyase activity"/>
    <property type="evidence" value="ECO:0007669"/>
    <property type="project" value="UniProtKB-KW"/>
</dbReference>
<keyword evidence="5 7" id="KW-0456">Lyase</keyword>
<dbReference type="InterPro" id="IPR015421">
    <property type="entry name" value="PyrdxlP-dep_Trfase_major"/>
</dbReference>
<sequence>MFSSEQDHYSLKKMASSIGLGTKSCIKVECDEMGRMKPLLLRNKIKEAISNGQRPFFVNATSGTTVLGAFDPLPEIAQICKEFNIWFHIDAALGGCVLASSQYKHLMNGCSLADSISWNPHKAMGIPLQCSVFLVNHKTILYDYFSTKADYLFQQDKLYGEYDVGDKSLQCGRKTDAFKLWLTWKAKGTQGFEHTINKLFQNAESLRNQIKSTQNFYLVLDNPETFNVCFWYVPPQYLPMGFQAPQKVLNLSKTLENGRKVHQLTAQIKGLMQKRGNLMVAYQPLGDKPNFFKVCMNSPTATSEDIKFILQEIEQISHILLNHSSL</sequence>
<dbReference type="AlphaFoldDB" id="A0A6B2L8I5"/>
<evidence type="ECO:0008006" key="9">
    <source>
        <dbReference type="Google" id="ProtNLM"/>
    </source>
</evidence>
<dbReference type="GO" id="GO:0030170">
    <property type="term" value="F:pyridoxal phosphate binding"/>
    <property type="evidence" value="ECO:0007669"/>
    <property type="project" value="InterPro"/>
</dbReference>
<evidence type="ECO:0000256" key="5">
    <source>
        <dbReference type="ARBA" id="ARBA00023239"/>
    </source>
</evidence>